<accession>A0ABX0DJU9</accession>
<evidence type="ECO:0000313" key="3">
    <source>
        <dbReference type="Proteomes" id="UP001518140"/>
    </source>
</evidence>
<organism evidence="2 3">
    <name type="scientific">Streptomyces ureilyticus</name>
    <dbReference type="NCBI Taxonomy" id="1775131"/>
    <lineage>
        <taxon>Bacteria</taxon>
        <taxon>Bacillati</taxon>
        <taxon>Actinomycetota</taxon>
        <taxon>Actinomycetes</taxon>
        <taxon>Kitasatosporales</taxon>
        <taxon>Streptomycetaceae</taxon>
        <taxon>Streptomyces</taxon>
    </lineage>
</organism>
<feature type="region of interest" description="Disordered" evidence="1">
    <location>
        <begin position="39"/>
        <end position="83"/>
    </location>
</feature>
<comment type="caution">
    <text evidence="2">The sequence shown here is derived from an EMBL/GenBank/DDBJ whole genome shotgun (WGS) entry which is preliminary data.</text>
</comment>
<dbReference type="EMBL" id="JAAKZX010000015">
    <property type="protein sequence ID" value="NGO42063.1"/>
    <property type="molecule type" value="Genomic_DNA"/>
</dbReference>
<feature type="region of interest" description="Disordered" evidence="1">
    <location>
        <begin position="174"/>
        <end position="205"/>
    </location>
</feature>
<proteinExistence type="predicted"/>
<dbReference type="RefSeq" id="WP_165338689.1">
    <property type="nucleotide sequence ID" value="NZ_JAAKZX010000015.1"/>
</dbReference>
<evidence type="ECO:0000256" key="1">
    <source>
        <dbReference type="SAM" id="MobiDB-lite"/>
    </source>
</evidence>
<sequence length="302" mass="33544">MADLTQDVRLVLTGRIEFQQDISVAQGARVIGLLQASPEPELPASRPEPVALPPPLALEAEEAPPELPARESAPPRKRIEGPRQALELSGARTIPERMTAFAAYLLKAEGHETFTQGDIRRLFQRARDRVPSHFTREFDKAVHAGWIHEGETKGEFYLSQTAQGVFEDRFDALRGKRSRKPDSAASSSRGTVRRAPRPVPVPEPFSSLDHIPTTLDGVIPYHKVKLKRDKLLWALKLAKQLGIDALQSPEAAWLTDKVGDGLPTRDMYGHFMGLSRQGYANRSMIDNAMRITEAGEEYLASL</sequence>
<gene>
    <name evidence="2" type="ORF">G6048_07765</name>
</gene>
<protein>
    <submittedName>
        <fullName evidence="2">Uncharacterized protein</fullName>
    </submittedName>
</protein>
<evidence type="ECO:0000313" key="2">
    <source>
        <dbReference type="EMBL" id="NGO42063.1"/>
    </source>
</evidence>
<reference evidence="2 3" key="1">
    <citation type="submission" date="2020-02" db="EMBL/GenBank/DDBJ databases">
        <title>Whole-genome analyses of novel actinobacteria.</title>
        <authorList>
            <person name="Sahin N."/>
            <person name="Tokatli A."/>
        </authorList>
    </citation>
    <scope>NUCLEOTIDE SEQUENCE [LARGE SCALE GENOMIC DNA]</scope>
    <source>
        <strain evidence="2 3">YC419</strain>
    </source>
</reference>
<name>A0ABX0DJU9_9ACTN</name>
<dbReference type="Proteomes" id="UP001518140">
    <property type="component" value="Unassembled WGS sequence"/>
</dbReference>
<keyword evidence="3" id="KW-1185">Reference proteome</keyword>